<gene>
    <name evidence="3" type="ORF">RHSIM_Rhsim02G0207700</name>
</gene>
<sequence>MDNFEHGITRGVNGEGSGNSYAPAAINTNDTFEVVVDAGMEPRRTEKYLERRMEKVPLSMRKCEKTKGYFDPRVISIGPYHHGKEELQNAERIKPIIAQLYISNSGRDMDEFRQNILGIVDIARSYYLEGSTDEYSDQEFAEMMLLDGLFSSAYIECMTSGYEDETITEELIKHLGLLDFEILEIDVLHLIENQLPLQVIELLMSLKSNHNNLTEILATYWAERNLSASMKQDMGELDTGELNREIRELLDSKRIDCKKLLHYPELFWLQQNKFSESNHDCETSNVTCMWDSLFSFRSITELKAKGIYVRRSTVYDQRTIKFKPFFFFFGVLELSPVMVVPEFIMIISNQIAYEWTPNNPNRQPTMAYVNFMKSLISSAEDVKELRAKNILFSPCTSDEEVVRMIDNIPTIVMEDLNIYGTVKQRIQKHYNNKAKTWIAELIHNYFNSPWAFITFLAATAVIIMSFLQTYFTINPSK</sequence>
<dbReference type="AlphaFoldDB" id="A0A834LVY2"/>
<organism evidence="3 4">
    <name type="scientific">Rhododendron simsii</name>
    <name type="common">Sims's rhododendron</name>
    <dbReference type="NCBI Taxonomy" id="118357"/>
    <lineage>
        <taxon>Eukaryota</taxon>
        <taxon>Viridiplantae</taxon>
        <taxon>Streptophyta</taxon>
        <taxon>Embryophyta</taxon>
        <taxon>Tracheophyta</taxon>
        <taxon>Spermatophyta</taxon>
        <taxon>Magnoliopsida</taxon>
        <taxon>eudicotyledons</taxon>
        <taxon>Gunneridae</taxon>
        <taxon>Pentapetalae</taxon>
        <taxon>asterids</taxon>
        <taxon>Ericales</taxon>
        <taxon>Ericaceae</taxon>
        <taxon>Ericoideae</taxon>
        <taxon>Rhodoreae</taxon>
        <taxon>Rhododendron</taxon>
    </lineage>
</organism>
<dbReference type="EMBL" id="WJXA01000002">
    <property type="protein sequence ID" value="KAF7150134.1"/>
    <property type="molecule type" value="Genomic_DNA"/>
</dbReference>
<dbReference type="PANTHER" id="PTHR31549">
    <property type="entry name" value="PROTEIN, PUTATIVE (DUF247)-RELATED-RELATED"/>
    <property type="match status" value="1"/>
</dbReference>
<evidence type="ECO:0000313" key="4">
    <source>
        <dbReference type="Proteomes" id="UP000626092"/>
    </source>
</evidence>
<keyword evidence="2" id="KW-0812">Transmembrane</keyword>
<feature type="transmembrane region" description="Helical" evidence="2">
    <location>
        <begin position="325"/>
        <end position="347"/>
    </location>
</feature>
<dbReference type="Proteomes" id="UP000626092">
    <property type="component" value="Unassembled WGS sequence"/>
</dbReference>
<reference evidence="3" key="1">
    <citation type="submission" date="2019-11" db="EMBL/GenBank/DDBJ databases">
        <authorList>
            <person name="Liu Y."/>
            <person name="Hou J."/>
            <person name="Li T.-Q."/>
            <person name="Guan C.-H."/>
            <person name="Wu X."/>
            <person name="Wu H.-Z."/>
            <person name="Ling F."/>
            <person name="Zhang R."/>
            <person name="Shi X.-G."/>
            <person name="Ren J.-P."/>
            <person name="Chen E.-F."/>
            <person name="Sun J.-M."/>
        </authorList>
    </citation>
    <scope>NUCLEOTIDE SEQUENCE</scope>
    <source>
        <strain evidence="3">Adult_tree_wgs_1</strain>
        <tissue evidence="3">Leaves</tissue>
    </source>
</reference>
<accession>A0A834LVY2</accession>
<evidence type="ECO:0000256" key="2">
    <source>
        <dbReference type="SAM" id="Phobius"/>
    </source>
</evidence>
<dbReference type="OrthoDB" id="1849062at2759"/>
<comment type="caution">
    <text evidence="3">The sequence shown here is derived from an EMBL/GenBank/DDBJ whole genome shotgun (WGS) entry which is preliminary data.</text>
</comment>
<dbReference type="PANTHER" id="PTHR31549:SF129">
    <property type="entry name" value="DUF4220 DOMAIN-CONTAINING PROTEIN"/>
    <property type="match status" value="1"/>
</dbReference>
<feature type="region of interest" description="Disordered" evidence="1">
    <location>
        <begin position="1"/>
        <end position="23"/>
    </location>
</feature>
<keyword evidence="4" id="KW-1185">Reference proteome</keyword>
<protein>
    <submittedName>
        <fullName evidence="3">Uncharacterized protein</fullName>
    </submittedName>
</protein>
<dbReference type="Pfam" id="PF03140">
    <property type="entry name" value="DUF247"/>
    <property type="match status" value="1"/>
</dbReference>
<proteinExistence type="predicted"/>
<dbReference type="InterPro" id="IPR004158">
    <property type="entry name" value="DUF247_pln"/>
</dbReference>
<evidence type="ECO:0000313" key="3">
    <source>
        <dbReference type="EMBL" id="KAF7150134.1"/>
    </source>
</evidence>
<feature type="transmembrane region" description="Helical" evidence="2">
    <location>
        <begin position="450"/>
        <end position="473"/>
    </location>
</feature>
<name>A0A834LVY2_RHOSS</name>
<evidence type="ECO:0000256" key="1">
    <source>
        <dbReference type="SAM" id="MobiDB-lite"/>
    </source>
</evidence>
<keyword evidence="2" id="KW-1133">Transmembrane helix</keyword>
<keyword evidence="2" id="KW-0472">Membrane</keyword>